<dbReference type="InterPro" id="IPR001796">
    <property type="entry name" value="DHFR_dom"/>
</dbReference>
<evidence type="ECO:0000256" key="1">
    <source>
        <dbReference type="ARBA" id="ARBA00004903"/>
    </source>
</evidence>
<evidence type="ECO:0000313" key="9">
    <source>
        <dbReference type="Proteomes" id="UP000516307"/>
    </source>
</evidence>
<dbReference type="Gene3D" id="3.40.430.10">
    <property type="entry name" value="Dihydrofolate Reductase, subunit A"/>
    <property type="match status" value="1"/>
</dbReference>
<evidence type="ECO:0000256" key="6">
    <source>
        <dbReference type="RuleBase" id="RU004474"/>
    </source>
</evidence>
<comment type="similarity">
    <text evidence="6">Belongs to the dihydrofolate reductase family.</text>
</comment>
<protein>
    <recommendedName>
        <fullName evidence="2">dihydrofolate reductase</fullName>
        <ecNumber evidence="2">1.5.1.3</ecNumber>
    </recommendedName>
</protein>
<organism evidence="8 9">
    <name type="scientific">Enterobacter phage vB_EhoM-IME523</name>
    <dbReference type="NCBI Taxonomy" id="2596709"/>
    <lineage>
        <taxon>Viruses</taxon>
        <taxon>Duplodnaviria</taxon>
        <taxon>Heunggongvirae</taxon>
        <taxon>Uroviricota</taxon>
        <taxon>Caudoviricetes</taxon>
        <taxon>Pantevenvirales</taxon>
        <taxon>Straboviridae</taxon>
        <taxon>Tevenvirinae</taxon>
        <taxon>Kanagawavirus</taxon>
        <taxon>Kanagawavirus eclm</taxon>
    </lineage>
</organism>
<dbReference type="InterPro" id="IPR012259">
    <property type="entry name" value="DHFR"/>
</dbReference>
<evidence type="ECO:0000256" key="5">
    <source>
        <dbReference type="ARBA" id="ARBA00023002"/>
    </source>
</evidence>
<reference evidence="8 9" key="1">
    <citation type="submission" date="2019-06" db="EMBL/GenBank/DDBJ databases">
        <authorList>
            <person name="Lin W."/>
            <person name="Gao M."/>
            <person name="Li D."/>
        </authorList>
    </citation>
    <scope>NUCLEOTIDE SEQUENCE [LARGE SCALE GENOMIC DNA]</scope>
</reference>
<dbReference type="GeneID" id="77926080"/>
<dbReference type="Pfam" id="PF00186">
    <property type="entry name" value="DHFR_1"/>
    <property type="match status" value="1"/>
</dbReference>
<dbReference type="CDD" id="cd00209">
    <property type="entry name" value="DHFR"/>
    <property type="match status" value="1"/>
</dbReference>
<evidence type="ECO:0000256" key="4">
    <source>
        <dbReference type="ARBA" id="ARBA00022857"/>
    </source>
</evidence>
<dbReference type="GO" id="GO:0004146">
    <property type="term" value="F:dihydrofolate reductase activity"/>
    <property type="evidence" value="ECO:0007669"/>
    <property type="project" value="UniProtKB-EC"/>
</dbReference>
<keyword evidence="4" id="KW-0521">NADP</keyword>
<keyword evidence="5" id="KW-0560">Oxidoreductase</keyword>
<dbReference type="PROSITE" id="PS51330">
    <property type="entry name" value="DHFR_2"/>
    <property type="match status" value="1"/>
</dbReference>
<accession>A0A7G3KCT1</accession>
<dbReference type="InterPro" id="IPR024072">
    <property type="entry name" value="DHFR-like_dom_sf"/>
</dbReference>
<dbReference type="Proteomes" id="UP000516307">
    <property type="component" value="Segment"/>
</dbReference>
<dbReference type="GO" id="GO:0006730">
    <property type="term" value="P:one-carbon metabolic process"/>
    <property type="evidence" value="ECO:0007669"/>
    <property type="project" value="UniProtKB-KW"/>
</dbReference>
<dbReference type="GO" id="GO:0046452">
    <property type="term" value="P:dihydrofolate metabolic process"/>
    <property type="evidence" value="ECO:0007669"/>
    <property type="project" value="TreeGrafter"/>
</dbReference>
<proteinExistence type="inferred from homology"/>
<evidence type="ECO:0000259" key="7">
    <source>
        <dbReference type="PROSITE" id="PS51330"/>
    </source>
</evidence>
<feature type="domain" description="DHFR" evidence="7">
    <location>
        <begin position="1"/>
        <end position="201"/>
    </location>
</feature>
<evidence type="ECO:0000256" key="3">
    <source>
        <dbReference type="ARBA" id="ARBA00022563"/>
    </source>
</evidence>
<dbReference type="GO" id="GO:0046655">
    <property type="term" value="P:folic acid metabolic process"/>
    <property type="evidence" value="ECO:0007669"/>
    <property type="project" value="TreeGrafter"/>
</dbReference>
<evidence type="ECO:0000313" key="8">
    <source>
        <dbReference type="EMBL" id="QEA10726.1"/>
    </source>
</evidence>
<dbReference type="GO" id="GO:0050661">
    <property type="term" value="F:NADP binding"/>
    <property type="evidence" value="ECO:0007669"/>
    <property type="project" value="InterPro"/>
</dbReference>
<dbReference type="SUPFAM" id="SSF53597">
    <property type="entry name" value="Dihydrofolate reductase-like"/>
    <property type="match status" value="1"/>
</dbReference>
<dbReference type="GO" id="GO:0046654">
    <property type="term" value="P:tetrahydrofolate biosynthetic process"/>
    <property type="evidence" value="ECO:0007669"/>
    <property type="project" value="InterPro"/>
</dbReference>
<dbReference type="InterPro" id="IPR017925">
    <property type="entry name" value="DHFR_CS"/>
</dbReference>
<sequence>MLQLVFATCNTKTVDGQNEIAFGLNNGLPWGRIPQDLKNFKARTDNTIMIMGAKTWESFPKPLPGRRSIVVCNLQRGKPQTKDGTYPSEVMSPDEFERFLNGENIIVSTATKEYPWDTVVNRNSDNVSIIGGKTLIEQAIARVDQVVHTSIIKDRRVNSDVQMPVEVIATIRNKYKMIESHWYQCDELTQIIESVYTPKDL</sequence>
<evidence type="ECO:0000256" key="2">
    <source>
        <dbReference type="ARBA" id="ARBA00012856"/>
    </source>
</evidence>
<keyword evidence="3" id="KW-0554">One-carbon metabolism</keyword>
<dbReference type="PROSITE" id="PS00075">
    <property type="entry name" value="DHFR_1"/>
    <property type="match status" value="1"/>
</dbReference>
<dbReference type="KEGG" id="vg:77926080"/>
<dbReference type="EMBL" id="MN087708">
    <property type="protein sequence ID" value="QEA10726.1"/>
    <property type="molecule type" value="Genomic_DNA"/>
</dbReference>
<dbReference type="PANTHER" id="PTHR48069:SF3">
    <property type="entry name" value="DIHYDROFOLATE REDUCTASE"/>
    <property type="match status" value="1"/>
</dbReference>
<dbReference type="PANTHER" id="PTHR48069">
    <property type="entry name" value="DIHYDROFOLATE REDUCTASE"/>
    <property type="match status" value="1"/>
</dbReference>
<dbReference type="PRINTS" id="PR00070">
    <property type="entry name" value="DHFR"/>
</dbReference>
<keyword evidence="9" id="KW-1185">Reference proteome</keyword>
<comment type="pathway">
    <text evidence="1">Cofactor biosynthesis; tetrahydrofolate biosynthesis; 5,6,7,8-tetrahydrofolate from 7,8-dihydrofolate: step 1/1.</text>
</comment>
<dbReference type="EC" id="1.5.1.3" evidence="2"/>
<name>A0A7G3KCT1_9CAUD</name>
<dbReference type="RefSeq" id="YP_010650498.1">
    <property type="nucleotide sequence ID" value="NC_070777.1"/>
</dbReference>